<dbReference type="GO" id="GO:0016874">
    <property type="term" value="F:ligase activity"/>
    <property type="evidence" value="ECO:0007669"/>
    <property type="project" value="UniProtKB-KW"/>
</dbReference>
<feature type="transmembrane region" description="Helical" evidence="5">
    <location>
        <begin position="107"/>
        <end position="126"/>
    </location>
</feature>
<dbReference type="InterPro" id="IPR007016">
    <property type="entry name" value="O-antigen_ligase-rel_domated"/>
</dbReference>
<keyword evidence="2 5" id="KW-0812">Transmembrane</keyword>
<evidence type="ECO:0000256" key="3">
    <source>
        <dbReference type="ARBA" id="ARBA00022989"/>
    </source>
</evidence>
<dbReference type="PANTHER" id="PTHR37422:SF13">
    <property type="entry name" value="LIPOPOLYSACCHARIDE BIOSYNTHESIS PROTEIN PA4999-RELATED"/>
    <property type="match status" value="1"/>
</dbReference>
<proteinExistence type="predicted"/>
<keyword evidence="8" id="KW-1185">Reference proteome</keyword>
<sequence length="472" mass="53603">MKKYVFLIVLMGIAIALPLIMVKTTYLVAPLIIIGVAAIFLFGMTFWHYHFGVFLLFIYGSIIFYIDRLLMVAIPYGIAFDFIIVLIFLALLINLKGSGSFQWKTKEPITIIQFIFYAYFILQIANPNAVSISAWLASARFLTIFLLFYILLHFFKNKERIRQFNTMWITVAMIVAAYGIFQEYFGLRDFEWRWVRAVPNRYDLLFVWGNMRKFSILSDPSAYGLFLAFCGTSVLMLALGPVSALKRMSYIGMTLFMFFAMSFAGTRTAYAMIVVAVVLFILLNLRNPKILGASLFVIMIFTILMVGPFYSGPINRMRSTLNFSEDASMGVRDHKRIRLQAYVKTHPIGGGINTAGNSGLRYSRGHPLAGPYDPDSGYLRTALEMGWIGVFMVICLNASIVISGIYNYFNLHDPELRAYNLAFMIPFLGLSVAHYTQDALFQKPVNILVIATYALMIKVKDIDADMQNELPT</sequence>
<evidence type="ECO:0000313" key="8">
    <source>
        <dbReference type="Proteomes" id="UP000642920"/>
    </source>
</evidence>
<dbReference type="PANTHER" id="PTHR37422">
    <property type="entry name" value="TEICHURONIC ACID BIOSYNTHESIS PROTEIN TUAE"/>
    <property type="match status" value="1"/>
</dbReference>
<dbReference type="InterPro" id="IPR051533">
    <property type="entry name" value="WaaL-like"/>
</dbReference>
<feature type="transmembrane region" description="Helical" evidence="5">
    <location>
        <begin position="386"/>
        <end position="406"/>
    </location>
</feature>
<feature type="domain" description="O-antigen ligase-related" evidence="6">
    <location>
        <begin position="254"/>
        <end position="393"/>
    </location>
</feature>
<feature type="transmembrane region" description="Helical" evidence="5">
    <location>
        <begin position="26"/>
        <end position="42"/>
    </location>
</feature>
<keyword evidence="4 5" id="KW-0472">Membrane</keyword>
<feature type="transmembrane region" description="Helical" evidence="5">
    <location>
        <begin position="72"/>
        <end position="95"/>
    </location>
</feature>
<dbReference type="GO" id="GO:0016020">
    <property type="term" value="C:membrane"/>
    <property type="evidence" value="ECO:0007669"/>
    <property type="project" value="UniProtKB-SubCell"/>
</dbReference>
<evidence type="ECO:0000313" key="7">
    <source>
        <dbReference type="EMBL" id="MBL0766822.1"/>
    </source>
</evidence>
<feature type="transmembrane region" description="Helical" evidence="5">
    <location>
        <begin position="255"/>
        <end position="284"/>
    </location>
</feature>
<feature type="transmembrane region" description="Helical" evidence="5">
    <location>
        <begin position="49"/>
        <end position="66"/>
    </location>
</feature>
<dbReference type="RefSeq" id="WP_201923772.1">
    <property type="nucleotide sequence ID" value="NZ_JAERQG010000004.1"/>
</dbReference>
<feature type="transmembrane region" description="Helical" evidence="5">
    <location>
        <begin position="290"/>
        <end position="310"/>
    </location>
</feature>
<gene>
    <name evidence="7" type="ORF">JKP34_16255</name>
</gene>
<dbReference type="Proteomes" id="UP000642920">
    <property type="component" value="Unassembled WGS sequence"/>
</dbReference>
<evidence type="ECO:0000256" key="2">
    <source>
        <dbReference type="ARBA" id="ARBA00022692"/>
    </source>
</evidence>
<evidence type="ECO:0000256" key="4">
    <source>
        <dbReference type="ARBA" id="ARBA00023136"/>
    </source>
</evidence>
<keyword evidence="3 5" id="KW-1133">Transmembrane helix</keyword>
<keyword evidence="7" id="KW-0436">Ligase</keyword>
<comment type="caution">
    <text evidence="7">The sequence shown here is derived from an EMBL/GenBank/DDBJ whole genome shotgun (WGS) entry which is preliminary data.</text>
</comment>
<evidence type="ECO:0000259" key="6">
    <source>
        <dbReference type="Pfam" id="PF04932"/>
    </source>
</evidence>
<feature type="transmembrane region" description="Helical" evidence="5">
    <location>
        <begin position="132"/>
        <end position="152"/>
    </location>
</feature>
<feature type="transmembrane region" description="Helical" evidence="5">
    <location>
        <begin position="418"/>
        <end position="436"/>
    </location>
</feature>
<feature type="transmembrane region" description="Helical" evidence="5">
    <location>
        <begin position="164"/>
        <end position="181"/>
    </location>
</feature>
<feature type="transmembrane region" description="Helical" evidence="5">
    <location>
        <begin position="222"/>
        <end position="243"/>
    </location>
</feature>
<dbReference type="AlphaFoldDB" id="A0A937AAG3"/>
<evidence type="ECO:0000256" key="5">
    <source>
        <dbReference type="SAM" id="Phobius"/>
    </source>
</evidence>
<dbReference type="EMBL" id="JAERQG010000004">
    <property type="protein sequence ID" value="MBL0766822.1"/>
    <property type="molecule type" value="Genomic_DNA"/>
</dbReference>
<protein>
    <submittedName>
        <fullName evidence="7">O-antigen ligase family protein</fullName>
    </submittedName>
</protein>
<comment type="subcellular location">
    <subcellularLocation>
        <location evidence="1">Membrane</location>
        <topology evidence="1">Multi-pass membrane protein</topology>
    </subcellularLocation>
</comment>
<evidence type="ECO:0000256" key="1">
    <source>
        <dbReference type="ARBA" id="ARBA00004141"/>
    </source>
</evidence>
<dbReference type="Pfam" id="PF04932">
    <property type="entry name" value="Wzy_C"/>
    <property type="match status" value="1"/>
</dbReference>
<reference evidence="7" key="1">
    <citation type="submission" date="2021-01" db="EMBL/GenBank/DDBJ databases">
        <title>Marivirga sp. nov., isolated from intertidal surface sediments.</title>
        <authorList>
            <person name="Zhang M."/>
        </authorList>
    </citation>
    <scope>NUCLEOTIDE SEQUENCE</scope>
    <source>
        <strain evidence="7">SM1354</strain>
    </source>
</reference>
<accession>A0A937AAG3</accession>
<organism evidence="7 8">
    <name type="scientific">Marivirga atlantica</name>
    <dbReference type="NCBI Taxonomy" id="1548457"/>
    <lineage>
        <taxon>Bacteria</taxon>
        <taxon>Pseudomonadati</taxon>
        <taxon>Bacteroidota</taxon>
        <taxon>Cytophagia</taxon>
        <taxon>Cytophagales</taxon>
        <taxon>Marivirgaceae</taxon>
        <taxon>Marivirga</taxon>
    </lineage>
</organism>
<name>A0A937AAG3_9BACT</name>